<protein>
    <recommendedName>
        <fullName evidence="3">DDE Tnp4 domain-containing protein</fullName>
    </recommendedName>
</protein>
<evidence type="ECO:0000313" key="4">
    <source>
        <dbReference type="EMBL" id="KIJ95639.1"/>
    </source>
</evidence>
<dbReference type="Proteomes" id="UP000054477">
    <property type="component" value="Unassembled WGS sequence"/>
</dbReference>
<reference evidence="5" key="2">
    <citation type="submission" date="2015-01" db="EMBL/GenBank/DDBJ databases">
        <title>Evolutionary Origins and Diversification of the Mycorrhizal Mutualists.</title>
        <authorList>
            <consortium name="DOE Joint Genome Institute"/>
            <consortium name="Mycorrhizal Genomics Consortium"/>
            <person name="Kohler A."/>
            <person name="Kuo A."/>
            <person name="Nagy L.G."/>
            <person name="Floudas D."/>
            <person name="Copeland A."/>
            <person name="Barry K.W."/>
            <person name="Cichocki N."/>
            <person name="Veneault-Fourrey C."/>
            <person name="LaButti K."/>
            <person name="Lindquist E.A."/>
            <person name="Lipzen A."/>
            <person name="Lundell T."/>
            <person name="Morin E."/>
            <person name="Murat C."/>
            <person name="Riley R."/>
            <person name="Ohm R."/>
            <person name="Sun H."/>
            <person name="Tunlid A."/>
            <person name="Henrissat B."/>
            <person name="Grigoriev I.V."/>
            <person name="Hibbett D.S."/>
            <person name="Martin F."/>
        </authorList>
    </citation>
    <scope>NUCLEOTIDE SEQUENCE [LARGE SCALE GENOMIC DNA]</scope>
    <source>
        <strain evidence="5">LaAM-08-1</strain>
    </source>
</reference>
<evidence type="ECO:0000256" key="1">
    <source>
        <dbReference type="ARBA" id="ARBA00001968"/>
    </source>
</evidence>
<reference evidence="4 5" key="1">
    <citation type="submission" date="2014-04" db="EMBL/GenBank/DDBJ databases">
        <authorList>
            <consortium name="DOE Joint Genome Institute"/>
            <person name="Kuo A."/>
            <person name="Kohler A."/>
            <person name="Nagy L.G."/>
            <person name="Floudas D."/>
            <person name="Copeland A."/>
            <person name="Barry K.W."/>
            <person name="Cichocki N."/>
            <person name="Veneault-Fourrey C."/>
            <person name="LaButti K."/>
            <person name="Lindquist E.A."/>
            <person name="Lipzen A."/>
            <person name="Lundell T."/>
            <person name="Morin E."/>
            <person name="Murat C."/>
            <person name="Sun H."/>
            <person name="Tunlid A."/>
            <person name="Henrissat B."/>
            <person name="Grigoriev I.V."/>
            <person name="Hibbett D.S."/>
            <person name="Martin F."/>
            <person name="Nordberg H.P."/>
            <person name="Cantor M.N."/>
            <person name="Hua S.X."/>
        </authorList>
    </citation>
    <scope>NUCLEOTIDE SEQUENCE [LARGE SCALE GENOMIC DNA]</scope>
    <source>
        <strain evidence="4 5">LaAM-08-1</strain>
    </source>
</reference>
<dbReference type="EMBL" id="KN838748">
    <property type="protein sequence ID" value="KIJ95639.1"/>
    <property type="molecule type" value="Genomic_DNA"/>
</dbReference>
<comment type="cofactor">
    <cofactor evidence="1">
        <name>a divalent metal cation</name>
        <dbReference type="ChEBI" id="CHEBI:60240"/>
    </cofactor>
</comment>
<keyword evidence="2" id="KW-0479">Metal-binding</keyword>
<dbReference type="GO" id="GO:0046872">
    <property type="term" value="F:metal ion binding"/>
    <property type="evidence" value="ECO:0007669"/>
    <property type="project" value="UniProtKB-KW"/>
</dbReference>
<organism evidence="4 5">
    <name type="scientific">Laccaria amethystina LaAM-08-1</name>
    <dbReference type="NCBI Taxonomy" id="1095629"/>
    <lineage>
        <taxon>Eukaryota</taxon>
        <taxon>Fungi</taxon>
        <taxon>Dikarya</taxon>
        <taxon>Basidiomycota</taxon>
        <taxon>Agaricomycotina</taxon>
        <taxon>Agaricomycetes</taxon>
        <taxon>Agaricomycetidae</taxon>
        <taxon>Agaricales</taxon>
        <taxon>Agaricineae</taxon>
        <taxon>Hydnangiaceae</taxon>
        <taxon>Laccaria</taxon>
    </lineage>
</organism>
<keyword evidence="5" id="KW-1185">Reference proteome</keyword>
<evidence type="ECO:0000259" key="3">
    <source>
        <dbReference type="Pfam" id="PF13359"/>
    </source>
</evidence>
<evidence type="ECO:0000313" key="5">
    <source>
        <dbReference type="Proteomes" id="UP000054477"/>
    </source>
</evidence>
<dbReference type="InterPro" id="IPR027806">
    <property type="entry name" value="HARBI1_dom"/>
</dbReference>
<accession>A0A0C9WK12</accession>
<name>A0A0C9WK12_9AGAR</name>
<feature type="domain" description="DDE Tnp4" evidence="3">
    <location>
        <begin position="206"/>
        <end position="372"/>
    </location>
</feature>
<evidence type="ECO:0000256" key="2">
    <source>
        <dbReference type="ARBA" id="ARBA00022723"/>
    </source>
</evidence>
<sequence length="429" mass="48985">MQEAEDFEDVIEADLYNTQLSAALLITGAEASRVLRSERRNQTRNYLCRPQLQPDPRTHTPWQALFNSRNDRGFITTMGFDIETFELIVWSGFGTLWLSRPIPRADATTHGEPRPGGRSLDAWGALGLVLHYLNSTMPEISLQQIFALVPTTVSWYITFGLQILLETLRALPDAAIQWPMHGVEFQDDCDLIIACHPCLDGAFASIDGLNLPTQTSDDPDLENATYNGWLSEHYISSVIVFSPRGECVIIAANFNAPGSWHDSCVAQPIYDKLQNETPDGFYLVANTAFPRGAVEIEGRIMASIKSGQRLCSTDDEIEERFAYDRELLSFRQTAEWGMRSIQGSFGWLRMPLQINDKDARGDLLEICFRLHNLCTWRIGYNEIEKVYMPKWRKTLDGEEIWNQFEEMVFGDQRQKDCVSRFHVHPEYQN</sequence>
<dbReference type="HOGENOM" id="CLU_048932_1_2_1"/>
<dbReference type="Pfam" id="PF13359">
    <property type="entry name" value="DDE_Tnp_4"/>
    <property type="match status" value="1"/>
</dbReference>
<dbReference type="PANTHER" id="PTHR48471">
    <property type="entry name" value="DDE TNP4 DOMAIN-CONTAINING PROTEIN"/>
    <property type="match status" value="1"/>
</dbReference>
<dbReference type="AlphaFoldDB" id="A0A0C9WK12"/>
<dbReference type="OrthoDB" id="78198at2759"/>
<proteinExistence type="predicted"/>
<dbReference type="PANTHER" id="PTHR48471:SF1">
    <property type="entry name" value="DDE TNP4 DOMAIN-CONTAINING PROTEIN"/>
    <property type="match status" value="1"/>
</dbReference>
<gene>
    <name evidence="4" type="ORF">K443DRAFT_108416</name>
</gene>